<feature type="domain" description="Secretion system C-terminal sorting" evidence="3">
    <location>
        <begin position="210"/>
        <end position="280"/>
    </location>
</feature>
<gene>
    <name evidence="4" type="ORF">ABGB03_04905</name>
</gene>
<name>A0AAU7BW98_9FLAO</name>
<organism evidence="4">
    <name type="scientific">Pontimicrobium sp. SW4</name>
    <dbReference type="NCBI Taxonomy" id="3153519"/>
    <lineage>
        <taxon>Bacteria</taxon>
        <taxon>Pseudomonadati</taxon>
        <taxon>Bacteroidota</taxon>
        <taxon>Flavobacteriia</taxon>
        <taxon>Flavobacteriales</taxon>
        <taxon>Flavobacteriaceae</taxon>
        <taxon>Pontimicrobium</taxon>
    </lineage>
</organism>
<evidence type="ECO:0000259" key="3">
    <source>
        <dbReference type="Pfam" id="PF18962"/>
    </source>
</evidence>
<keyword evidence="1 2" id="KW-0732">Signal</keyword>
<evidence type="ECO:0000256" key="2">
    <source>
        <dbReference type="SAM" id="SignalP"/>
    </source>
</evidence>
<reference evidence="4" key="1">
    <citation type="submission" date="2024-05" db="EMBL/GenBank/DDBJ databases">
        <title>Pontimicrobium maritimus sp. nov., isolated form sea water.</title>
        <authorList>
            <person name="Muhammad N."/>
            <person name="Vuong T.Q."/>
            <person name="Han H.L."/>
            <person name="Kim S.-G."/>
        </authorList>
    </citation>
    <scope>NUCLEOTIDE SEQUENCE</scope>
    <source>
        <strain evidence="4">SW4</strain>
    </source>
</reference>
<dbReference type="NCBIfam" id="TIGR04183">
    <property type="entry name" value="Por_Secre_tail"/>
    <property type="match status" value="1"/>
</dbReference>
<protein>
    <submittedName>
        <fullName evidence="4">T9SS type A sorting domain-containing protein</fullName>
    </submittedName>
</protein>
<evidence type="ECO:0000313" key="4">
    <source>
        <dbReference type="EMBL" id="XBG62242.1"/>
    </source>
</evidence>
<dbReference type="Pfam" id="PF18962">
    <property type="entry name" value="Por_Secre_tail"/>
    <property type="match status" value="1"/>
</dbReference>
<feature type="signal peptide" evidence="2">
    <location>
        <begin position="1"/>
        <end position="20"/>
    </location>
</feature>
<dbReference type="EMBL" id="CP157199">
    <property type="protein sequence ID" value="XBG62242.1"/>
    <property type="molecule type" value="Genomic_DNA"/>
</dbReference>
<sequence>MKQKLLYLFFSLLISASVSGQVTAGQIDDFEDTTTQGWRIGGAGGASGPTNVATGGPGGTSYLQYVSTGTGTVASKMIIINTDQWIGNYTGQGIKAIRFHVKVETNDLNLRVAFNGDGGRISSTNPLFIAAGSGWQLVEIPVEVGDFSLVSGGSNVAATLLNVYEVRLLSSPTPAWQGETIASTLSLDNITAKTSFLSTKDNKLVNAFSISPNPGRNRLNLKLSKLNSNATIEVFDVLGKRIYANRVNTITKTVDASQWNNGVYLVRLTTDSGTQTKRFVKQ</sequence>
<accession>A0AAU7BW98</accession>
<feature type="chain" id="PRO_5043795260" evidence="2">
    <location>
        <begin position="21"/>
        <end position="282"/>
    </location>
</feature>
<dbReference type="RefSeq" id="WP_347925330.1">
    <property type="nucleotide sequence ID" value="NZ_CP157199.1"/>
</dbReference>
<evidence type="ECO:0000256" key="1">
    <source>
        <dbReference type="ARBA" id="ARBA00022729"/>
    </source>
</evidence>
<proteinExistence type="predicted"/>
<dbReference type="InterPro" id="IPR026444">
    <property type="entry name" value="Secre_tail"/>
</dbReference>
<dbReference type="AlphaFoldDB" id="A0AAU7BW98"/>